<dbReference type="CDD" id="cd12266">
    <property type="entry name" value="RRM_like_XS"/>
    <property type="match status" value="1"/>
</dbReference>
<feature type="coiled-coil region" evidence="1">
    <location>
        <begin position="328"/>
        <end position="411"/>
    </location>
</feature>
<dbReference type="InterPro" id="IPR005380">
    <property type="entry name" value="XS_domain"/>
</dbReference>
<evidence type="ECO:0000313" key="4">
    <source>
        <dbReference type="EMBL" id="GAA0166709.1"/>
    </source>
</evidence>
<dbReference type="PANTHER" id="PTHR21596:SF83">
    <property type="entry name" value="FACTOR OF DNA METHYLATION 4-LIKE"/>
    <property type="match status" value="1"/>
</dbReference>
<proteinExistence type="predicted"/>
<dbReference type="AlphaFoldDB" id="A0AAV3QRP5"/>
<dbReference type="GO" id="GO:0080188">
    <property type="term" value="P:gene silencing by siRNA-directed DNA methylation"/>
    <property type="evidence" value="ECO:0007669"/>
    <property type="project" value="InterPro"/>
</dbReference>
<evidence type="ECO:0000259" key="3">
    <source>
        <dbReference type="Pfam" id="PF03469"/>
    </source>
</evidence>
<reference evidence="4 5" key="1">
    <citation type="submission" date="2024-01" db="EMBL/GenBank/DDBJ databases">
        <title>The complete chloroplast genome sequence of Lithospermum erythrorhizon: insights into the phylogenetic relationship among Boraginaceae species and the maternal lineages of purple gromwells.</title>
        <authorList>
            <person name="Okada T."/>
            <person name="Watanabe K."/>
        </authorList>
    </citation>
    <scope>NUCLEOTIDE SEQUENCE [LARGE SCALE GENOMIC DNA]</scope>
</reference>
<feature type="domain" description="XS" evidence="2">
    <location>
        <begin position="60"/>
        <end position="171"/>
    </location>
</feature>
<dbReference type="InterPro" id="IPR005379">
    <property type="entry name" value="FDM1-5/IDN2_XH"/>
</dbReference>
<dbReference type="Pfam" id="PF03469">
    <property type="entry name" value="XH"/>
    <property type="match status" value="1"/>
</dbReference>
<dbReference type="PANTHER" id="PTHR21596">
    <property type="entry name" value="RIBONUCLEASE P SUBUNIT P38"/>
    <property type="match status" value="1"/>
</dbReference>
<dbReference type="Gene3D" id="3.30.70.2890">
    <property type="entry name" value="XS domain"/>
    <property type="match status" value="1"/>
</dbReference>
<feature type="domain" description="Factor of DNA methylation 1-5/IDN2" evidence="3">
    <location>
        <begin position="443"/>
        <end position="568"/>
    </location>
</feature>
<organism evidence="4 5">
    <name type="scientific">Lithospermum erythrorhizon</name>
    <name type="common">Purple gromwell</name>
    <name type="synonym">Lithospermum officinale var. erythrorhizon</name>
    <dbReference type="NCBI Taxonomy" id="34254"/>
    <lineage>
        <taxon>Eukaryota</taxon>
        <taxon>Viridiplantae</taxon>
        <taxon>Streptophyta</taxon>
        <taxon>Embryophyta</taxon>
        <taxon>Tracheophyta</taxon>
        <taxon>Spermatophyta</taxon>
        <taxon>Magnoliopsida</taxon>
        <taxon>eudicotyledons</taxon>
        <taxon>Gunneridae</taxon>
        <taxon>Pentapetalae</taxon>
        <taxon>asterids</taxon>
        <taxon>lamiids</taxon>
        <taxon>Boraginales</taxon>
        <taxon>Boraginaceae</taxon>
        <taxon>Boraginoideae</taxon>
        <taxon>Lithospermeae</taxon>
        <taxon>Lithospermum</taxon>
    </lineage>
</organism>
<dbReference type="Proteomes" id="UP001454036">
    <property type="component" value="Unassembled WGS sequence"/>
</dbReference>
<keyword evidence="5" id="KW-1185">Reference proteome</keyword>
<evidence type="ECO:0000256" key="1">
    <source>
        <dbReference type="SAM" id="Coils"/>
    </source>
</evidence>
<feature type="coiled-coil region" evidence="1">
    <location>
        <begin position="258"/>
        <end position="302"/>
    </location>
</feature>
<dbReference type="Pfam" id="PF03468">
    <property type="entry name" value="XS"/>
    <property type="match status" value="1"/>
</dbReference>
<dbReference type="InterPro" id="IPR045177">
    <property type="entry name" value="FDM1-5/IDN2"/>
</dbReference>
<dbReference type="EMBL" id="BAABME010005827">
    <property type="protein sequence ID" value="GAA0166709.1"/>
    <property type="molecule type" value="Genomic_DNA"/>
</dbReference>
<evidence type="ECO:0000259" key="2">
    <source>
        <dbReference type="Pfam" id="PF03468"/>
    </source>
</evidence>
<accession>A0AAV3QRP5</accession>
<protein>
    <submittedName>
        <fullName evidence="4">Endoribonuclease</fullName>
    </submittedName>
</protein>
<keyword evidence="1" id="KW-0175">Coiled coil</keyword>
<evidence type="ECO:0000313" key="5">
    <source>
        <dbReference type="Proteomes" id="UP001454036"/>
    </source>
</evidence>
<name>A0AAV3QRP5_LITER</name>
<gene>
    <name evidence="4" type="ORF">LIER_21803</name>
</gene>
<sequence>MKEGRLPICGLYLDDFIFMDLVMSKTCEEESSYLVSESKRTKANEKSSDFFHLSKDEVNELFVWPWIGIVANVPVRWEKNRYVGESGWRIRDELTEKGFNPVRVRPLWNYKGHSGFALVEFDSEWRGFSDAIRFEKHYEKTGNGRKEYNVLHRRDSMCGLYGWVARKEDYHSNGVIGDNLRKMGDLKSINEMQEEEKRKTGKLVSNLISVIEYKSMQLKEVEIKCTEVNSSINKVLAEQTEMHIVFHEEMQKIQQHAYDKLVNIKKEHETSNLQLENQRKELMALEKQLEKREAKNEYERKKFYIEKQMNERATMQQKKADEEIFKLAEAHKVEKENLHMKIIELEKALDARQALALEIERLRGAGQVMKHMENNGDQETKDKLEEIQESLKEKEEELEGMELMNNALMVKQMKNNGELLEARQELITQLGKELSGRAHITVKRMGELDTKQFTLAVKRRFPGPDADLTAAILCSEWDNHLRDPNWFPFKIVQDKEILDVNDDKLMKLKNEVGDEAYEAVTTALIELNEYNGSGRYPVPELWNSKENRRATLKEGASFILKKWKVMKKA</sequence>
<dbReference type="InterPro" id="IPR038588">
    <property type="entry name" value="XS_domain_sf"/>
</dbReference>
<comment type="caution">
    <text evidence="4">The sequence shown here is derived from an EMBL/GenBank/DDBJ whole genome shotgun (WGS) entry which is preliminary data.</text>
</comment>